<evidence type="ECO:0000256" key="3">
    <source>
        <dbReference type="ARBA" id="ARBA00022729"/>
    </source>
</evidence>
<name>A0A1M5J8S4_9FLAO</name>
<feature type="region of interest" description="Disordered" evidence="5">
    <location>
        <begin position="45"/>
        <end position="101"/>
    </location>
</feature>
<proteinExistence type="predicted"/>
<feature type="region of interest" description="Disordered" evidence="5">
    <location>
        <begin position="196"/>
        <end position="292"/>
    </location>
</feature>
<dbReference type="Proteomes" id="UP000184532">
    <property type="component" value="Unassembled WGS sequence"/>
</dbReference>
<organism evidence="6 7">
    <name type="scientific">Flagellimonas flava</name>
    <dbReference type="NCBI Taxonomy" id="570519"/>
    <lineage>
        <taxon>Bacteria</taxon>
        <taxon>Pseudomonadati</taxon>
        <taxon>Bacteroidota</taxon>
        <taxon>Flavobacteriia</taxon>
        <taxon>Flavobacteriales</taxon>
        <taxon>Flavobacteriaceae</taxon>
        <taxon>Flagellimonas</taxon>
    </lineage>
</organism>
<evidence type="ECO:0000313" key="7">
    <source>
        <dbReference type="Proteomes" id="UP000184532"/>
    </source>
</evidence>
<reference evidence="7" key="1">
    <citation type="submission" date="2016-11" db="EMBL/GenBank/DDBJ databases">
        <authorList>
            <person name="Varghese N."/>
            <person name="Submissions S."/>
        </authorList>
    </citation>
    <scope>NUCLEOTIDE SEQUENCE [LARGE SCALE GENOMIC DNA]</scope>
    <source>
        <strain evidence="7">DSM 22638</strain>
    </source>
</reference>
<dbReference type="InterPro" id="IPR053180">
    <property type="entry name" value="Ca-binding_acidic-repeat"/>
</dbReference>
<accession>A0A1M5J8S4</accession>
<protein>
    <submittedName>
        <fullName evidence="6">Gliding motility-associated C-terminal domain-containing protein</fullName>
    </submittedName>
</protein>
<dbReference type="InterPro" id="IPR059100">
    <property type="entry name" value="TSP3_bac"/>
</dbReference>
<comment type="subcellular location">
    <subcellularLocation>
        <location evidence="1">Secreted</location>
    </subcellularLocation>
</comment>
<gene>
    <name evidence="6" type="ORF">SAMN04488116_1185</name>
</gene>
<evidence type="ECO:0000256" key="1">
    <source>
        <dbReference type="ARBA" id="ARBA00004613"/>
    </source>
</evidence>
<evidence type="ECO:0000256" key="4">
    <source>
        <dbReference type="ARBA" id="ARBA00022837"/>
    </source>
</evidence>
<keyword evidence="2" id="KW-0964">Secreted</keyword>
<dbReference type="EMBL" id="FQWL01000001">
    <property type="protein sequence ID" value="SHG36699.1"/>
    <property type="molecule type" value="Genomic_DNA"/>
</dbReference>
<dbReference type="PANTHER" id="PTHR37467:SF1">
    <property type="entry name" value="EXPORTED CALCIUM-BINDING GLYCOPROTEIN"/>
    <property type="match status" value="1"/>
</dbReference>
<keyword evidence="4" id="KW-0106">Calcium</keyword>
<dbReference type="PANTHER" id="PTHR37467">
    <property type="entry name" value="EXPORTED CALCIUM-BINDING GLYCOPROTEIN-RELATED"/>
    <property type="match status" value="1"/>
</dbReference>
<keyword evidence="3" id="KW-0732">Signal</keyword>
<feature type="compositionally biased region" description="Acidic residues" evidence="5">
    <location>
        <begin position="256"/>
        <end position="270"/>
    </location>
</feature>
<evidence type="ECO:0000313" key="6">
    <source>
        <dbReference type="EMBL" id="SHG36699.1"/>
    </source>
</evidence>
<feature type="region of interest" description="Disordered" evidence="5">
    <location>
        <begin position="114"/>
        <end position="165"/>
    </location>
</feature>
<dbReference type="Pfam" id="PF13585">
    <property type="entry name" value="CHU_C"/>
    <property type="match status" value="1"/>
</dbReference>
<feature type="compositionally biased region" description="Acidic residues" evidence="5">
    <location>
        <begin position="134"/>
        <end position="146"/>
    </location>
</feature>
<evidence type="ECO:0000256" key="2">
    <source>
        <dbReference type="ARBA" id="ARBA00022525"/>
    </source>
</evidence>
<sequence>DTDGDGTADNLEASAAEALDPCLPVQAAGYTGYDATNAIWAAADCDGDGVGNGDEDTNGTDPYQTVDTDGDGIDDDNEVNNGTDPNDPCDPVQSPGYTGYDSGNVIWAAADCDGDGVTNGDEVTNGTDPYEASNDTDGDGIDDDTETNNGTDPMDPCDPVQNPGYTGYNSANTIWAGADCDGDTLTNSEELSLGTEIYAADTDGDTINDGQEVSDGTDPFDDCDSVGGTPLPDTFCDRDDDGLSDADEITAGTDPDNPDSDGDTIEDGQEVSDGTDPLDPCDSNGGTPTQGTICGVEIGNSIVTPDGDGVNDFFRIENIELFGGNSVEIINRWGAPVFKTENYDNNSNFFSGIANTGTSLNKGSVLPAGVYFYIIKYVDEGESRNASGYLYINQ</sequence>
<keyword evidence="7" id="KW-1185">Reference proteome</keyword>
<dbReference type="AlphaFoldDB" id="A0A1M5J8S4"/>
<feature type="compositionally biased region" description="Acidic residues" evidence="5">
    <location>
        <begin position="68"/>
        <end position="78"/>
    </location>
</feature>
<feature type="compositionally biased region" description="Acidic residues" evidence="5">
    <location>
        <begin position="238"/>
        <end position="248"/>
    </location>
</feature>
<dbReference type="OrthoDB" id="9805017at2"/>
<feature type="non-terminal residue" evidence="6">
    <location>
        <position position="1"/>
    </location>
</feature>
<dbReference type="STRING" id="570519.SAMN04488116_1185"/>
<dbReference type="RefSeq" id="WP_131819052.1">
    <property type="nucleotide sequence ID" value="NZ_FQWL01000001.1"/>
</dbReference>
<dbReference type="Pfam" id="PF18884">
    <property type="entry name" value="TSP3_bac"/>
    <property type="match status" value="7"/>
</dbReference>
<evidence type="ECO:0000256" key="5">
    <source>
        <dbReference type="SAM" id="MobiDB-lite"/>
    </source>
</evidence>